<dbReference type="RefSeq" id="WP_104732819.1">
    <property type="nucleotide sequence ID" value="NZ_FZLZ01000058.1"/>
</dbReference>
<organism evidence="2">
    <name type="scientific">Helicobacter salomonis</name>
    <dbReference type="NCBI Taxonomy" id="56878"/>
    <lineage>
        <taxon>Bacteria</taxon>
        <taxon>Pseudomonadati</taxon>
        <taxon>Campylobacterota</taxon>
        <taxon>Epsilonproteobacteria</taxon>
        <taxon>Campylobacterales</taxon>
        <taxon>Helicobacteraceae</taxon>
        <taxon>Helicobacter</taxon>
    </lineage>
</organism>
<reference evidence="2" key="1">
    <citation type="submission" date="2016-11" db="EMBL/GenBank/DDBJ databases">
        <title>Proteomic and phylogenetic analysis of the outer membrane protein repertoire of gastric Helicobacter species.</title>
        <authorList>
            <person name="Joosten M."/>
        </authorList>
    </citation>
    <scope>NUCLEOTIDE SEQUENCE</scope>
    <source>
        <strain evidence="1">KokIII</strain>
        <strain evidence="2">M45</strain>
    </source>
</reference>
<dbReference type="Pfam" id="PF02521">
    <property type="entry name" value="HP_OMP_2"/>
    <property type="match status" value="1"/>
</dbReference>
<dbReference type="AlphaFoldDB" id="A0A1M4NJB9"/>
<name>A0A1M4NJB9_9HELI</name>
<evidence type="ECO:0000313" key="2">
    <source>
        <dbReference type="EMBL" id="SFZ73044.1"/>
    </source>
</evidence>
<dbReference type="InterPro" id="IPR003678">
    <property type="entry name" value="Put_OMP"/>
</dbReference>
<gene>
    <name evidence="2" type="primary">omp1384</name>
    <name evidence="1" type="synonym">omp1499</name>
</gene>
<proteinExistence type="predicted"/>
<dbReference type="EMBL" id="LT633846">
    <property type="protein sequence ID" value="SFZ73044.1"/>
    <property type="molecule type" value="Genomic_DNA"/>
</dbReference>
<sequence length="454" mass="51497">MRKLAHVLLVAHMLERLFLWGFDYKWSGATESVSKVAFNTSQINSLKGIYPTESFIAITVKTQIDSTLLHKGSHKISSGLGGALGALAYDSTRYLVDQSTGKIYGSKVFYYIGRWWGYLGDAPWRASALQSDRHTRPYVLYSAYLRYEYGRALSITVGRYSSKTTFMSGYTEGFEVSYHFLQNFQTRWFSSFGRALAVGEFIRDWYAPITTTTTNGKPINLGIHAFEVSYEDPHVLFEPLVYFSPNTYITPGFKFHYNSNPNFKGIGFKSLSQIVLIVPTYMPHLYNTYYRGSPLGAWGVSLYFQQRFDYNQFNFGGGYFQNIGNANAKINRYGSPIGIDYRDNSVYGGLIDNMISPNAITGFVFGGGVHKKFYWGVLGKLTFAPRASEQTASLNLGIRWNEYVTSDLRLVYHEVSTHRGYKVGYNGPYDPNNPDFAPNTQDRSFLMTSLKAKF</sequence>
<protein>
    <submittedName>
        <fullName evidence="2">OMP1384</fullName>
    </submittedName>
    <submittedName>
        <fullName evidence="1">OMP1499</fullName>
    </submittedName>
</protein>
<evidence type="ECO:0000313" key="1">
    <source>
        <dbReference type="EMBL" id="SFZ72931.1"/>
    </source>
</evidence>
<accession>A0A1M4NJB9</accession>
<dbReference type="EMBL" id="LT633799">
    <property type="protein sequence ID" value="SFZ72931.1"/>
    <property type="molecule type" value="Genomic_DNA"/>
</dbReference>